<feature type="transmembrane region" description="Helical" evidence="1">
    <location>
        <begin position="40"/>
        <end position="57"/>
    </location>
</feature>
<dbReference type="InterPro" id="IPR014509">
    <property type="entry name" value="YjdF-like"/>
</dbReference>
<dbReference type="RefSeq" id="WP_377279971.1">
    <property type="nucleotide sequence ID" value="NZ_JBHSGL010000015.1"/>
</dbReference>
<dbReference type="Proteomes" id="UP001595932">
    <property type="component" value="Unassembled WGS sequence"/>
</dbReference>
<keyword evidence="3" id="KW-1185">Reference proteome</keyword>
<organism evidence="2 3">
    <name type="scientific">Planococcus dechangensis</name>
    <dbReference type="NCBI Taxonomy" id="1176255"/>
    <lineage>
        <taxon>Bacteria</taxon>
        <taxon>Bacillati</taxon>
        <taxon>Bacillota</taxon>
        <taxon>Bacilli</taxon>
        <taxon>Bacillales</taxon>
        <taxon>Caryophanaceae</taxon>
        <taxon>Planococcus</taxon>
    </lineage>
</organism>
<accession>A0ABV9MEF3</accession>
<feature type="transmembrane region" description="Helical" evidence="1">
    <location>
        <begin position="97"/>
        <end position="118"/>
    </location>
</feature>
<sequence length="203" mass="22655">MESLQNKRAIALERIVWWSVQMSLLAGIYIMYVQGNGTKVFMGLLTVAVLVVIALVQRRFDYPLPAIFASIVYIFVFFSVVIGTFGGGYRIDHFDDFLHVFSGIWIGYASWIILRRLLRNGGAANLPNSFIALYMLSFSLAAAAVWELLEFAGDKLFSFTAQGRDPDDTMIDMIMGLIGGLITVVVILTLRNKGKINEAVDKE</sequence>
<gene>
    <name evidence="2" type="ORF">ACFO5U_15455</name>
</gene>
<dbReference type="Pfam" id="PF09997">
    <property type="entry name" value="DUF2238"/>
    <property type="match status" value="1"/>
</dbReference>
<feature type="transmembrane region" description="Helical" evidence="1">
    <location>
        <begin position="130"/>
        <end position="149"/>
    </location>
</feature>
<evidence type="ECO:0000313" key="3">
    <source>
        <dbReference type="Proteomes" id="UP001595932"/>
    </source>
</evidence>
<evidence type="ECO:0000256" key="1">
    <source>
        <dbReference type="SAM" id="Phobius"/>
    </source>
</evidence>
<name>A0ABV9MEF3_9BACL</name>
<dbReference type="EMBL" id="JBHSGL010000015">
    <property type="protein sequence ID" value="MFC4714246.1"/>
    <property type="molecule type" value="Genomic_DNA"/>
</dbReference>
<comment type="caution">
    <text evidence="2">The sequence shown here is derived from an EMBL/GenBank/DDBJ whole genome shotgun (WGS) entry which is preliminary data.</text>
</comment>
<evidence type="ECO:0008006" key="4">
    <source>
        <dbReference type="Google" id="ProtNLM"/>
    </source>
</evidence>
<feature type="transmembrane region" description="Helical" evidence="1">
    <location>
        <begin position="15"/>
        <end position="34"/>
    </location>
</feature>
<keyword evidence="1" id="KW-0812">Transmembrane</keyword>
<evidence type="ECO:0000313" key="2">
    <source>
        <dbReference type="EMBL" id="MFC4714246.1"/>
    </source>
</evidence>
<feature type="transmembrane region" description="Helical" evidence="1">
    <location>
        <begin position="64"/>
        <end position="85"/>
    </location>
</feature>
<proteinExistence type="predicted"/>
<feature type="transmembrane region" description="Helical" evidence="1">
    <location>
        <begin position="169"/>
        <end position="190"/>
    </location>
</feature>
<keyword evidence="1" id="KW-1133">Transmembrane helix</keyword>
<protein>
    <recommendedName>
        <fullName evidence="4">DUF2238 domain-containing protein</fullName>
    </recommendedName>
</protein>
<reference evidence="3" key="1">
    <citation type="journal article" date="2019" name="Int. J. Syst. Evol. Microbiol.">
        <title>The Global Catalogue of Microorganisms (GCM) 10K type strain sequencing project: providing services to taxonomists for standard genome sequencing and annotation.</title>
        <authorList>
            <consortium name="The Broad Institute Genomics Platform"/>
            <consortium name="The Broad Institute Genome Sequencing Center for Infectious Disease"/>
            <person name="Wu L."/>
            <person name="Ma J."/>
        </authorList>
    </citation>
    <scope>NUCLEOTIDE SEQUENCE [LARGE SCALE GENOMIC DNA]</scope>
    <source>
        <strain evidence="3">CGMCC 1.12151</strain>
    </source>
</reference>
<keyword evidence="1" id="KW-0472">Membrane</keyword>